<gene>
    <name evidence="1" type="ORF">OTU49_009624</name>
</gene>
<organism evidence="1 2">
    <name type="scientific">Cherax quadricarinatus</name>
    <name type="common">Australian red claw crayfish</name>
    <dbReference type="NCBI Taxonomy" id="27406"/>
    <lineage>
        <taxon>Eukaryota</taxon>
        <taxon>Metazoa</taxon>
        <taxon>Ecdysozoa</taxon>
        <taxon>Arthropoda</taxon>
        <taxon>Crustacea</taxon>
        <taxon>Multicrustacea</taxon>
        <taxon>Malacostraca</taxon>
        <taxon>Eumalacostraca</taxon>
        <taxon>Eucarida</taxon>
        <taxon>Decapoda</taxon>
        <taxon>Pleocyemata</taxon>
        <taxon>Astacidea</taxon>
        <taxon>Parastacoidea</taxon>
        <taxon>Parastacidae</taxon>
        <taxon>Cherax</taxon>
    </lineage>
</organism>
<keyword evidence="2" id="KW-1185">Reference proteome</keyword>
<comment type="caution">
    <text evidence="1">The sequence shown here is derived from an EMBL/GenBank/DDBJ whole genome shotgun (WGS) entry which is preliminary data.</text>
</comment>
<evidence type="ECO:0000313" key="1">
    <source>
        <dbReference type="EMBL" id="KAK8727564.1"/>
    </source>
</evidence>
<feature type="non-terminal residue" evidence="1">
    <location>
        <position position="1"/>
    </location>
</feature>
<sequence length="703" mass="77747">TVEFLGDVNVSSMTVNTINDVNIVELYRDSVMDDEDTVITCNLEFSNPLTVNNLVVETSILGKSGSGVLVNGVNIAYLQTQAVLDNEDTFIIVGDKTFHNGFSTDNLMVNKTLGGVAVNDLVAFPNARNLSEVVFNAPIMIRGNLNVSGLLDGINLADVMRNRVTLDGSHTLLGACKFDAINVEGNIEVEKINDVVIANLVRKVAPTQIISGHKTFGGGLTVNGEINATVLNGIYIKQLKNIVRTDKDYNITHPVTFEASVRTSSLVEVNGTVSQDLHSLDQNISILNSELENRYEYIKDLQNEIETITRENYAGARAMFLVLAYLEKVNYYKLRYFGGMKFITDYNLEGGNTLLSVKSCDRDCVCDAETRLYKVSQTGTVAEEASIIFPGSVFIFGWPAMNLQITLTLICHPEASVAIEVSSNSDGYLHTVLKAQMSLGLVIDSAMFIDGSAAYVVTIAMFEDATNSTSETSITTLKYNSYTSSLSKVWEERTHRSAAKLDLTKINGNWFLLVANQLGTENIDVYTAISKVYIWDSTGEEFISKGEYVADHVTSGMFMKSVRPEEENFFSLTQLKAAKYPVFEENLEYTKKVLVFRYSNETGSFAEFESLDTFGVVDQATLTVGESLYLLLLSQVEERLDVYEYFPLEGFKLYQKVRVARPYALEVVELQMETFVLVSTSLSQGLLKLKVNTKGVDGSQILG</sequence>
<reference evidence="1 2" key="1">
    <citation type="journal article" date="2024" name="BMC Genomics">
        <title>Genome assembly of redclaw crayfish (Cherax quadricarinatus) provides insights into its immune adaptation and hypoxia tolerance.</title>
        <authorList>
            <person name="Liu Z."/>
            <person name="Zheng J."/>
            <person name="Li H."/>
            <person name="Fang K."/>
            <person name="Wang S."/>
            <person name="He J."/>
            <person name="Zhou D."/>
            <person name="Weng S."/>
            <person name="Chi M."/>
            <person name="Gu Z."/>
            <person name="He J."/>
            <person name="Li F."/>
            <person name="Wang M."/>
        </authorList>
    </citation>
    <scope>NUCLEOTIDE SEQUENCE [LARGE SCALE GENOMIC DNA]</scope>
    <source>
        <strain evidence="1">ZL_2023a</strain>
    </source>
</reference>
<dbReference type="Proteomes" id="UP001445076">
    <property type="component" value="Unassembled WGS sequence"/>
</dbReference>
<proteinExistence type="predicted"/>
<name>A0AAW0WJJ6_CHEQU</name>
<dbReference type="EMBL" id="JARKIK010000075">
    <property type="protein sequence ID" value="KAK8727564.1"/>
    <property type="molecule type" value="Genomic_DNA"/>
</dbReference>
<protein>
    <submittedName>
        <fullName evidence="1">Uncharacterized protein</fullName>
    </submittedName>
</protein>
<dbReference type="AlphaFoldDB" id="A0AAW0WJJ6"/>
<accession>A0AAW0WJJ6</accession>
<evidence type="ECO:0000313" key="2">
    <source>
        <dbReference type="Proteomes" id="UP001445076"/>
    </source>
</evidence>